<dbReference type="PIRSF" id="PIRSF006157">
    <property type="entry name" value="Doxgns_DODA"/>
    <property type="match status" value="1"/>
</dbReference>
<evidence type="ECO:0000259" key="6">
    <source>
        <dbReference type="Pfam" id="PF02900"/>
    </source>
</evidence>
<dbReference type="OrthoDB" id="7396853at2759"/>
<dbReference type="FunCoup" id="A0A316W715">
    <property type="interactions" value="255"/>
</dbReference>
<organism evidence="7 8">
    <name type="scientific">Ceraceosorus guamensis</name>
    <dbReference type="NCBI Taxonomy" id="1522189"/>
    <lineage>
        <taxon>Eukaryota</taxon>
        <taxon>Fungi</taxon>
        <taxon>Dikarya</taxon>
        <taxon>Basidiomycota</taxon>
        <taxon>Ustilaginomycotina</taxon>
        <taxon>Exobasidiomycetes</taxon>
        <taxon>Ceraceosorales</taxon>
        <taxon>Ceraceosoraceae</taxon>
        <taxon>Ceraceosorus</taxon>
    </lineage>
</organism>
<evidence type="ECO:0000256" key="1">
    <source>
        <dbReference type="ARBA" id="ARBA00001947"/>
    </source>
</evidence>
<dbReference type="Gene3D" id="3.40.830.10">
    <property type="entry name" value="LigB-like"/>
    <property type="match status" value="1"/>
</dbReference>
<dbReference type="PANTHER" id="PTHR30096">
    <property type="entry name" value="4,5-DOPA DIOXYGENASE EXTRADIOL-LIKE PROTEIN"/>
    <property type="match status" value="1"/>
</dbReference>
<dbReference type="STRING" id="1522189.A0A316W715"/>
<feature type="domain" description="Extradiol ring-cleavage dioxygenase class III enzyme subunit B" evidence="6">
    <location>
        <begin position="16"/>
        <end position="280"/>
    </location>
</feature>
<evidence type="ECO:0000313" key="8">
    <source>
        <dbReference type="Proteomes" id="UP000245783"/>
    </source>
</evidence>
<protein>
    <submittedName>
        <fullName evidence="7">Extradiol aromatic ring-opening dioxygenase</fullName>
    </submittedName>
</protein>
<dbReference type="InterPro" id="IPR014436">
    <property type="entry name" value="Extradiol_dOase_DODA"/>
</dbReference>
<evidence type="ECO:0000256" key="4">
    <source>
        <dbReference type="ARBA" id="ARBA00022833"/>
    </source>
</evidence>
<accession>A0A316W715</accession>
<evidence type="ECO:0000313" key="7">
    <source>
        <dbReference type="EMBL" id="PWN44918.1"/>
    </source>
</evidence>
<dbReference type="Pfam" id="PF02900">
    <property type="entry name" value="LigB"/>
    <property type="match status" value="1"/>
</dbReference>
<keyword evidence="4" id="KW-0862">Zinc</keyword>
<dbReference type="GO" id="GO:0008198">
    <property type="term" value="F:ferrous iron binding"/>
    <property type="evidence" value="ECO:0007669"/>
    <property type="project" value="InterPro"/>
</dbReference>
<dbReference type="PANTHER" id="PTHR30096:SF0">
    <property type="entry name" value="4,5-DOPA DIOXYGENASE EXTRADIOL-LIKE PROTEIN"/>
    <property type="match status" value="1"/>
</dbReference>
<dbReference type="CDD" id="cd07363">
    <property type="entry name" value="45_DOPA_Dioxygenase"/>
    <property type="match status" value="1"/>
</dbReference>
<dbReference type="GO" id="GO:0016702">
    <property type="term" value="F:oxidoreductase activity, acting on single donors with incorporation of molecular oxygen, incorporation of two atoms of oxygen"/>
    <property type="evidence" value="ECO:0007669"/>
    <property type="project" value="UniProtKB-ARBA"/>
</dbReference>
<evidence type="ECO:0000256" key="5">
    <source>
        <dbReference type="ARBA" id="ARBA00023002"/>
    </source>
</evidence>
<sequence length="296" mass="32480">MTVTSAIQRAPVLFMSHGGPPTLFDTSHPAHKSWVNTGSDLSKLQPRPRAILAISAHWESEARSSGDKPTIQVNSDAANPLIYDFYNFPAHYYEQKFPSSNPSWLSDLILKHLNTTSFAGEGVSRGPDHGVWVPMLAAFPKGLTGANDIPLVQVSLPRPTGNSLKDAQQALQLGEALRPLREQGILIFAGGQAVHNLGGFRLVRSGRPYEKPTYAAGFLQALSDAIVPASGTDDAAKERAVQLTQRQEYKLCHPTDEHFLPHLVALGATYEGEKGTESLRLDEGFLGWTMYRWNWP</sequence>
<dbReference type="AlphaFoldDB" id="A0A316W715"/>
<comment type="similarity">
    <text evidence="2">Belongs to the DODA-type extradiol aromatic ring-opening dioxygenase family.</text>
</comment>
<comment type="cofactor">
    <cofactor evidence="1">
        <name>Zn(2+)</name>
        <dbReference type="ChEBI" id="CHEBI:29105"/>
    </cofactor>
</comment>
<keyword evidence="8" id="KW-1185">Reference proteome</keyword>
<proteinExistence type="inferred from homology"/>
<keyword evidence="5" id="KW-0560">Oxidoreductase</keyword>
<reference evidence="7 8" key="1">
    <citation type="journal article" date="2018" name="Mol. Biol. Evol.">
        <title>Broad Genomic Sampling Reveals a Smut Pathogenic Ancestry of the Fungal Clade Ustilaginomycotina.</title>
        <authorList>
            <person name="Kijpornyongpan T."/>
            <person name="Mondo S.J."/>
            <person name="Barry K."/>
            <person name="Sandor L."/>
            <person name="Lee J."/>
            <person name="Lipzen A."/>
            <person name="Pangilinan J."/>
            <person name="LaButti K."/>
            <person name="Hainaut M."/>
            <person name="Henrissat B."/>
            <person name="Grigoriev I.V."/>
            <person name="Spatafora J.W."/>
            <person name="Aime M.C."/>
        </authorList>
    </citation>
    <scope>NUCLEOTIDE SEQUENCE [LARGE SCALE GENOMIC DNA]</scope>
    <source>
        <strain evidence="7 8">MCA 4658</strain>
    </source>
</reference>
<dbReference type="GeneID" id="37037769"/>
<keyword evidence="3" id="KW-0479">Metal-binding</keyword>
<name>A0A316W715_9BASI</name>
<gene>
    <name evidence="7" type="ORF">IE81DRAFT_345298</name>
</gene>
<dbReference type="RefSeq" id="XP_025372078.1">
    <property type="nucleotide sequence ID" value="XM_025515899.1"/>
</dbReference>
<dbReference type="SUPFAM" id="SSF53213">
    <property type="entry name" value="LigB-like"/>
    <property type="match status" value="1"/>
</dbReference>
<dbReference type="EMBL" id="KZ819358">
    <property type="protein sequence ID" value="PWN44918.1"/>
    <property type="molecule type" value="Genomic_DNA"/>
</dbReference>
<dbReference type="InterPro" id="IPR004183">
    <property type="entry name" value="Xdiol_dOase_suB"/>
</dbReference>
<evidence type="ECO:0000256" key="3">
    <source>
        <dbReference type="ARBA" id="ARBA00022723"/>
    </source>
</evidence>
<evidence type="ECO:0000256" key="2">
    <source>
        <dbReference type="ARBA" id="ARBA00007581"/>
    </source>
</evidence>
<dbReference type="InParanoid" id="A0A316W715"/>
<dbReference type="Proteomes" id="UP000245783">
    <property type="component" value="Unassembled WGS sequence"/>
</dbReference>
<keyword evidence="7" id="KW-0223">Dioxygenase</keyword>
<dbReference type="GO" id="GO:0008270">
    <property type="term" value="F:zinc ion binding"/>
    <property type="evidence" value="ECO:0007669"/>
    <property type="project" value="InterPro"/>
</dbReference>